<dbReference type="SUPFAM" id="SSF88723">
    <property type="entry name" value="PIN domain-like"/>
    <property type="match status" value="1"/>
</dbReference>
<keyword evidence="4" id="KW-0378">Hydrolase</keyword>
<dbReference type="InterPro" id="IPR051749">
    <property type="entry name" value="PINc/VapC_TA_RNase"/>
</dbReference>
<proteinExistence type="predicted"/>
<comment type="caution">
    <text evidence="7">The sequence shown here is derived from an EMBL/GenBank/DDBJ whole genome shotgun (WGS) entry which is preliminary data.</text>
</comment>
<evidence type="ECO:0000256" key="3">
    <source>
        <dbReference type="ARBA" id="ARBA00022723"/>
    </source>
</evidence>
<gene>
    <name evidence="7" type="ORF">CWI75_07430</name>
</gene>
<keyword evidence="8" id="KW-1185">Reference proteome</keyword>
<evidence type="ECO:0000256" key="4">
    <source>
        <dbReference type="ARBA" id="ARBA00022801"/>
    </source>
</evidence>
<dbReference type="GO" id="GO:0016787">
    <property type="term" value="F:hydrolase activity"/>
    <property type="evidence" value="ECO:0007669"/>
    <property type="project" value="UniProtKB-KW"/>
</dbReference>
<dbReference type="PANTHER" id="PTHR42740:SF1">
    <property type="entry name" value="RIBONUCLEASE VAPC3"/>
    <property type="match status" value="1"/>
</dbReference>
<evidence type="ECO:0000256" key="2">
    <source>
        <dbReference type="ARBA" id="ARBA00022722"/>
    </source>
</evidence>
<keyword evidence="2" id="KW-0540">Nuclease</keyword>
<dbReference type="GO" id="GO:0046872">
    <property type="term" value="F:metal ion binding"/>
    <property type="evidence" value="ECO:0007669"/>
    <property type="project" value="UniProtKB-KW"/>
</dbReference>
<dbReference type="InterPro" id="IPR029060">
    <property type="entry name" value="PIN-like_dom_sf"/>
</dbReference>
<sequence>MIIVDSSVWIDYFSGAYGPQTDRLDNTLGIKPVAIGDLILTEVLQGFRHDKDYRAARKVFEDVAIFDMLGRQMAIKSAENFRALRKKGITVRKTADVIIATFCIEQKLPLLFSDKDFKPFVKHLGLAEA</sequence>
<dbReference type="PANTHER" id="PTHR42740">
    <property type="entry name" value="RIBONUCLEASE VAPC3"/>
    <property type="match status" value="1"/>
</dbReference>
<feature type="domain" description="PIN" evidence="6">
    <location>
        <begin position="2"/>
        <end position="118"/>
    </location>
</feature>
<dbReference type="Pfam" id="PF01850">
    <property type="entry name" value="PIN"/>
    <property type="match status" value="1"/>
</dbReference>
<dbReference type="RefSeq" id="WP_101520833.1">
    <property type="nucleotide sequence ID" value="NZ_PKLZ01000003.1"/>
</dbReference>
<reference evidence="8" key="1">
    <citation type="submission" date="2017-11" db="EMBL/GenBank/DDBJ databases">
        <title>The draft genome sequence of Chromatocurvus sp. F02.</title>
        <authorList>
            <person name="Du Z.-J."/>
            <person name="Chang Y.-Q."/>
        </authorList>
    </citation>
    <scope>NUCLEOTIDE SEQUENCE [LARGE SCALE GENOMIC DNA]</scope>
    <source>
        <strain evidence="8">F02</strain>
    </source>
</reference>
<evidence type="ECO:0000259" key="6">
    <source>
        <dbReference type="Pfam" id="PF01850"/>
    </source>
</evidence>
<dbReference type="EMBL" id="PKLZ01000003">
    <property type="protein sequence ID" value="PLW83232.1"/>
    <property type="molecule type" value="Genomic_DNA"/>
</dbReference>
<evidence type="ECO:0000313" key="7">
    <source>
        <dbReference type="EMBL" id="PLW83232.1"/>
    </source>
</evidence>
<dbReference type="AlphaFoldDB" id="A0A2N5Y4C6"/>
<keyword evidence="5" id="KW-0460">Magnesium</keyword>
<accession>A0A2N5Y4C6</accession>
<keyword evidence="3" id="KW-0479">Metal-binding</keyword>
<evidence type="ECO:0000256" key="1">
    <source>
        <dbReference type="ARBA" id="ARBA00022649"/>
    </source>
</evidence>
<protein>
    <submittedName>
        <fullName evidence="7">VapC toxin family PIN domain ribonuclease</fullName>
    </submittedName>
</protein>
<evidence type="ECO:0000313" key="8">
    <source>
        <dbReference type="Proteomes" id="UP000234845"/>
    </source>
</evidence>
<dbReference type="GO" id="GO:0004540">
    <property type="term" value="F:RNA nuclease activity"/>
    <property type="evidence" value="ECO:0007669"/>
    <property type="project" value="TreeGrafter"/>
</dbReference>
<dbReference type="CDD" id="cd18760">
    <property type="entry name" value="PIN_MtVapC3-like"/>
    <property type="match status" value="1"/>
</dbReference>
<dbReference type="InterPro" id="IPR002716">
    <property type="entry name" value="PIN_dom"/>
</dbReference>
<name>A0A2N5Y4C6_9GAMM</name>
<dbReference type="OrthoDB" id="9811788at2"/>
<dbReference type="Gene3D" id="3.40.50.1010">
    <property type="entry name" value="5'-nuclease"/>
    <property type="match status" value="1"/>
</dbReference>
<organism evidence="7 8">
    <name type="scientific">Kineobactrum sediminis</name>
    <dbReference type="NCBI Taxonomy" id="1905677"/>
    <lineage>
        <taxon>Bacteria</taxon>
        <taxon>Pseudomonadati</taxon>
        <taxon>Pseudomonadota</taxon>
        <taxon>Gammaproteobacteria</taxon>
        <taxon>Cellvibrionales</taxon>
        <taxon>Halieaceae</taxon>
        <taxon>Kineobactrum</taxon>
    </lineage>
</organism>
<evidence type="ECO:0000256" key="5">
    <source>
        <dbReference type="ARBA" id="ARBA00022842"/>
    </source>
</evidence>
<keyword evidence="1" id="KW-1277">Toxin-antitoxin system</keyword>
<dbReference type="Proteomes" id="UP000234845">
    <property type="component" value="Unassembled WGS sequence"/>
</dbReference>